<feature type="transmembrane region" description="Helical" evidence="1">
    <location>
        <begin position="244"/>
        <end position="264"/>
    </location>
</feature>
<organism evidence="2 3">
    <name type="scientific">Agathobacter rectalis</name>
    <dbReference type="NCBI Taxonomy" id="39491"/>
    <lineage>
        <taxon>Bacteria</taxon>
        <taxon>Bacillati</taxon>
        <taxon>Bacillota</taxon>
        <taxon>Clostridia</taxon>
        <taxon>Lachnospirales</taxon>
        <taxon>Lachnospiraceae</taxon>
        <taxon>Agathobacter</taxon>
    </lineage>
</organism>
<feature type="transmembrane region" description="Helical" evidence="1">
    <location>
        <begin position="20"/>
        <end position="39"/>
    </location>
</feature>
<feature type="transmembrane region" description="Helical" evidence="1">
    <location>
        <begin position="140"/>
        <end position="161"/>
    </location>
</feature>
<keyword evidence="1" id="KW-1133">Transmembrane helix</keyword>
<dbReference type="EMBL" id="JAQLYE010000027">
    <property type="protein sequence ID" value="MDB8018925.1"/>
    <property type="molecule type" value="Genomic_DNA"/>
</dbReference>
<keyword evidence="1" id="KW-0472">Membrane</keyword>
<gene>
    <name evidence="2" type="ORF">PNE45_12925</name>
</gene>
<name>A0AAP3Q4C1_9FIRM</name>
<reference evidence="2" key="1">
    <citation type="submission" date="2023-01" db="EMBL/GenBank/DDBJ databases">
        <title>Human gut microbiome strain richness.</title>
        <authorList>
            <person name="Chen-Liaw A."/>
        </authorList>
    </citation>
    <scope>NUCLEOTIDE SEQUENCE</scope>
    <source>
        <strain evidence="2">1001283st1_D2_1001283B150209_150212</strain>
    </source>
</reference>
<keyword evidence="1" id="KW-0812">Transmembrane</keyword>
<evidence type="ECO:0000313" key="3">
    <source>
        <dbReference type="Proteomes" id="UP001212823"/>
    </source>
</evidence>
<comment type="caution">
    <text evidence="2">The sequence shown here is derived from an EMBL/GenBank/DDBJ whole genome shotgun (WGS) entry which is preliminary data.</text>
</comment>
<protein>
    <submittedName>
        <fullName evidence="2">Uncharacterized protein</fullName>
    </submittedName>
</protein>
<evidence type="ECO:0000313" key="2">
    <source>
        <dbReference type="EMBL" id="MDB8018925.1"/>
    </source>
</evidence>
<dbReference type="AlphaFoldDB" id="A0AAP3Q4C1"/>
<proteinExistence type="predicted"/>
<dbReference type="RefSeq" id="WP_306775814.1">
    <property type="nucleotide sequence ID" value="NZ_JADPAO010000026.1"/>
</dbReference>
<sequence>MLLMVIFCFGLWNTDKQKLLDIFFIVTSVSFICIVIYSICSGEGLTLSAAYREENVFISRYTLGYSHPNSLQGAYLRIVASFVLSRFCKTERKKKYILLEVLNIILFGLSNSRAGFVVISIILLLSFFYDIIIKIFKAKFFYILMSSLVIVVVCFTIYATYNYYNNPILIIINKIITGRFQHANVFTSRYAVSLLGTNISELSLHLTLDCGIISTLLSYGIIGFSIVLFIYLFGVRKMWQNCDYVNMIVVLSCVIYSAIESIYMNPFVNIGILTCMYNCVNRKSVIKREYDILLKGK</sequence>
<feature type="transmembrane region" description="Helical" evidence="1">
    <location>
        <begin position="114"/>
        <end position="133"/>
    </location>
</feature>
<feature type="transmembrane region" description="Helical" evidence="1">
    <location>
        <begin position="212"/>
        <end position="232"/>
    </location>
</feature>
<evidence type="ECO:0000256" key="1">
    <source>
        <dbReference type="SAM" id="Phobius"/>
    </source>
</evidence>
<dbReference type="Proteomes" id="UP001212823">
    <property type="component" value="Unassembled WGS sequence"/>
</dbReference>
<accession>A0AAP3Q4C1</accession>